<evidence type="ECO:0000313" key="2">
    <source>
        <dbReference type="EMBL" id="AZL89211.1"/>
    </source>
</evidence>
<name>A0A3Q8U7R5_9VIRU</name>
<dbReference type="EMBL" id="MH046811">
    <property type="protein sequence ID" value="AZL89211.1"/>
    <property type="molecule type" value="Genomic_DNA"/>
</dbReference>
<evidence type="ECO:0000259" key="1">
    <source>
        <dbReference type="Pfam" id="PF00651"/>
    </source>
</evidence>
<dbReference type="KEGG" id="vg:80526001"/>
<protein>
    <submittedName>
        <fullName evidence="2">Putative BTB/POZ domain-containing protein</fullName>
    </submittedName>
</protein>
<proteinExistence type="predicted"/>
<dbReference type="InterPro" id="IPR000210">
    <property type="entry name" value="BTB/POZ_dom"/>
</dbReference>
<dbReference type="GeneID" id="80526001"/>
<feature type="domain" description="BTB" evidence="1">
    <location>
        <begin position="18"/>
        <end position="94"/>
    </location>
</feature>
<organism evidence="2">
    <name type="scientific">Megavirus baoshan</name>
    <dbReference type="NCBI Taxonomy" id="2496520"/>
    <lineage>
        <taxon>Viruses</taxon>
        <taxon>Varidnaviria</taxon>
        <taxon>Bamfordvirae</taxon>
        <taxon>Nucleocytoviricota</taxon>
        <taxon>Megaviricetes</taxon>
        <taxon>Imitervirales</taxon>
        <taxon>Mimiviridae</taxon>
        <taxon>Megamimivirinae</taxon>
        <taxon>Megavirus</taxon>
        <taxon>Megavirus baoshanense</taxon>
    </lineage>
</organism>
<sequence>MNNFGDNILLTIDDNINKLIINVDKNILIKSCNYFENLFLKFVEKDMDNITIKVPNCQVTYDIIQIMHGNLSNSMEDWKYILESYKCHDYLNLKFDLDKLYNLKVPEEAFDELLNIVDMIGYNDNTINLLNKNLPMNYNLDQLPLELVKQMLEYCTTYNIIYMQENNALKIFNYHTNDVVKILFKTSSYCVNKGEIILKDQYKVISIYSSYGVLNKILIKECEDEIYCCAHNGEYLVLHNKNQIKIFDLKTKKIIDIIDFSNENNIDNHLKIYKSPNDNFIMIHDKKTLKIFDFETLNISQILTTDDEIIHLSISPDSNDFAIITSINNRRIFNIYNIKSNNIIYSHDYRFVDSIMNLDYSPLNNNLIICKYNYAHRRYYLYIFDIVKKYWTEIASNVLTYYKIIFLPNNEKFLIYELHSLYVCDYKLVKRINTISYEYDLYNCIIPDTTNVLFIDNINKNINIWNFDSDILEKSIKYNKKITKIDAIPNYFLGTPNKLYKYIQKIENN</sequence>
<accession>A0A3Q8U7R5</accession>
<dbReference type="Gene3D" id="2.130.10.10">
    <property type="entry name" value="YVTN repeat-like/Quinoprotein amine dehydrogenase"/>
    <property type="match status" value="1"/>
</dbReference>
<reference evidence="2" key="1">
    <citation type="submission" date="2018-03" db="EMBL/GenBank/DDBJ databases">
        <title>Draft genome sequences of Megaviruse, new member of the family Mimiviridae isolated from water in Shanghai, China.</title>
        <authorList>
            <person name="Xia Y."/>
        </authorList>
    </citation>
    <scope>NUCLEOTIDE SEQUENCE</scope>
    <source>
        <strain evidence="2">SH</strain>
    </source>
</reference>
<dbReference type="Pfam" id="PF00651">
    <property type="entry name" value="BTB"/>
    <property type="match status" value="1"/>
</dbReference>
<dbReference type="InterPro" id="IPR015943">
    <property type="entry name" value="WD40/YVTN_repeat-like_dom_sf"/>
</dbReference>
<dbReference type="SUPFAM" id="SSF82171">
    <property type="entry name" value="DPP6 N-terminal domain-like"/>
    <property type="match status" value="1"/>
</dbReference>
<dbReference type="RefSeq" id="YP_010788706.1">
    <property type="nucleotide sequence ID" value="NC_075367.1"/>
</dbReference>